<reference evidence="4" key="1">
    <citation type="submission" date="2021-02" db="EMBL/GenBank/DDBJ databases">
        <authorList>
            <person name="Nowell W R."/>
        </authorList>
    </citation>
    <scope>NUCLEOTIDE SEQUENCE</scope>
</reference>
<evidence type="ECO:0000313" key="3">
    <source>
        <dbReference type="EMBL" id="CAF4829042.1"/>
    </source>
</evidence>
<evidence type="ECO:0000313" key="4">
    <source>
        <dbReference type="EMBL" id="CAF4846081.1"/>
    </source>
</evidence>
<evidence type="ECO:0000313" key="5">
    <source>
        <dbReference type="Proteomes" id="UP000681720"/>
    </source>
</evidence>
<evidence type="ECO:0000313" key="1">
    <source>
        <dbReference type="EMBL" id="CAF4148179.1"/>
    </source>
</evidence>
<protein>
    <submittedName>
        <fullName evidence="4">Uncharacterized protein</fullName>
    </submittedName>
</protein>
<gene>
    <name evidence="1" type="ORF">BYL167_LOCUS21391</name>
    <name evidence="3" type="ORF">BYL167_LOCUS49331</name>
    <name evidence="4" type="ORF">GIL414_LOCUS49165</name>
    <name evidence="2" type="ORF">SMN809_LOCUS43605</name>
</gene>
<accession>A0A8S3BPP4</accession>
<name>A0A8S3BPP4_9BILA</name>
<organism evidence="4 5">
    <name type="scientific">Rotaria magnacalcarata</name>
    <dbReference type="NCBI Taxonomy" id="392030"/>
    <lineage>
        <taxon>Eukaryota</taxon>
        <taxon>Metazoa</taxon>
        <taxon>Spiralia</taxon>
        <taxon>Gnathifera</taxon>
        <taxon>Rotifera</taxon>
        <taxon>Eurotatoria</taxon>
        <taxon>Bdelloidea</taxon>
        <taxon>Philodinida</taxon>
        <taxon>Philodinidae</taxon>
        <taxon>Rotaria</taxon>
    </lineage>
</organism>
<dbReference type="Proteomes" id="UP000681967">
    <property type="component" value="Unassembled WGS sequence"/>
</dbReference>
<comment type="caution">
    <text evidence="4">The sequence shown here is derived from an EMBL/GenBank/DDBJ whole genome shotgun (WGS) entry which is preliminary data.</text>
</comment>
<sequence>DHWYQMIEHPRVPITESYNLRETIPIIPCSSPRMPHKTLTSNNI</sequence>
<feature type="non-terminal residue" evidence="4">
    <location>
        <position position="1"/>
    </location>
</feature>
<dbReference type="EMBL" id="CAJOBI010128913">
    <property type="protein sequence ID" value="CAF4714906.1"/>
    <property type="molecule type" value="Genomic_DNA"/>
</dbReference>
<dbReference type="EMBL" id="CAJOBH010146544">
    <property type="protein sequence ID" value="CAF4829042.1"/>
    <property type="molecule type" value="Genomic_DNA"/>
</dbReference>
<evidence type="ECO:0000313" key="2">
    <source>
        <dbReference type="EMBL" id="CAF4714906.1"/>
    </source>
</evidence>
<proteinExistence type="predicted"/>
<dbReference type="AlphaFoldDB" id="A0A8S3BPP4"/>
<dbReference type="EMBL" id="CAJOBJ010161006">
    <property type="protein sequence ID" value="CAF4846081.1"/>
    <property type="molecule type" value="Genomic_DNA"/>
</dbReference>
<dbReference type="Proteomes" id="UP000676336">
    <property type="component" value="Unassembled WGS sequence"/>
</dbReference>
<dbReference type="Proteomes" id="UP000681720">
    <property type="component" value="Unassembled WGS sequence"/>
</dbReference>
<dbReference type="EMBL" id="CAJOBH010009738">
    <property type="protein sequence ID" value="CAF4148179.1"/>
    <property type="molecule type" value="Genomic_DNA"/>
</dbReference>